<dbReference type="EMBL" id="SJSM01000002">
    <property type="protein sequence ID" value="TCC98318.1"/>
    <property type="molecule type" value="Genomic_DNA"/>
</dbReference>
<gene>
    <name evidence="1" type="ORF">EZ444_03250</name>
</gene>
<organism evidence="1 2">
    <name type="scientific">Pedobacter hiemivivus</name>
    <dbReference type="NCBI Taxonomy" id="2530454"/>
    <lineage>
        <taxon>Bacteria</taxon>
        <taxon>Pseudomonadati</taxon>
        <taxon>Bacteroidota</taxon>
        <taxon>Sphingobacteriia</taxon>
        <taxon>Sphingobacteriales</taxon>
        <taxon>Sphingobacteriaceae</taxon>
        <taxon>Pedobacter</taxon>
    </lineage>
</organism>
<dbReference type="Proteomes" id="UP000291117">
    <property type="component" value="Unassembled WGS sequence"/>
</dbReference>
<evidence type="ECO:0000313" key="2">
    <source>
        <dbReference type="Proteomes" id="UP000291117"/>
    </source>
</evidence>
<accession>A0A4R0NDN9</accession>
<name>A0A4R0NDN9_9SPHI</name>
<dbReference type="AlphaFoldDB" id="A0A4R0NDN9"/>
<protein>
    <submittedName>
        <fullName evidence="1">Uncharacterized protein</fullName>
    </submittedName>
</protein>
<keyword evidence="2" id="KW-1185">Reference proteome</keyword>
<evidence type="ECO:0000313" key="1">
    <source>
        <dbReference type="EMBL" id="TCC98318.1"/>
    </source>
</evidence>
<proteinExistence type="predicted"/>
<reference evidence="1 2" key="1">
    <citation type="submission" date="2019-02" db="EMBL/GenBank/DDBJ databases">
        <title>Pedobacter sp. RP-3-8 sp. nov., isolated from Arctic soil.</title>
        <authorList>
            <person name="Dahal R.H."/>
        </authorList>
    </citation>
    <scope>NUCLEOTIDE SEQUENCE [LARGE SCALE GENOMIC DNA]</scope>
    <source>
        <strain evidence="1 2">RP-3-8</strain>
    </source>
</reference>
<dbReference type="RefSeq" id="WP_131607261.1">
    <property type="nucleotide sequence ID" value="NZ_SJSM01000002.1"/>
</dbReference>
<sequence>MFKRATFSGHPVFAQLTGMILPSYLYYLTDLAEYDIELEPRETSIYYNSADGKYYSDAQFLNLAMDAYYMPFTDFSSGKYYKVVLGKIVMSGIAITRIGTEE</sequence>
<comment type="caution">
    <text evidence="1">The sequence shown here is derived from an EMBL/GenBank/DDBJ whole genome shotgun (WGS) entry which is preliminary data.</text>
</comment>